<comment type="caution">
    <text evidence="1">The sequence shown here is derived from an EMBL/GenBank/DDBJ whole genome shotgun (WGS) entry which is preliminary data.</text>
</comment>
<name>A0ABR2X5E9_9PEZI</name>
<evidence type="ECO:0000313" key="1">
    <source>
        <dbReference type="EMBL" id="KAK9769007.1"/>
    </source>
</evidence>
<sequence length="337" mass="36684">MVADEVILPDDVEELVSVALEVDTVSVVLLADSDELVMPEEVSSVDVVPVARVEELPYGVEIVDVVTVVDSVTVKVVTEPVEEVVSGDDEDEVQVVAKLVELLVNEIDSVTVIVEVLPMTVLIVEMDSLLDEPVSLIKVEDEVGSGETVYVVIVTDVMGEVLELLLLSEVDEEELLSVWDAVLVGSVDELPHSDVEVETVTVIVEVDPIFVLEVESVTSLELDWAGNELESVLLMVDPVLEVDMGTLLDSDCVMVTVFVLLAVESEALLELDGAVVERLAVLLEYVERELELPVSKEELVKILLDVGKLKVVVVIVTLVPVVTRVLVDPIMLVEFQE</sequence>
<reference evidence="1 2" key="1">
    <citation type="submission" date="2024-02" db="EMBL/GenBank/DDBJ databases">
        <title>First draft genome assembly of two strains of Seiridium cardinale.</title>
        <authorList>
            <person name="Emiliani G."/>
            <person name="Scali E."/>
        </authorList>
    </citation>
    <scope>NUCLEOTIDE SEQUENCE [LARGE SCALE GENOMIC DNA]</scope>
    <source>
        <strain evidence="1 2">BM-138-000479</strain>
    </source>
</reference>
<dbReference type="EMBL" id="JARVKM010000251">
    <property type="protein sequence ID" value="KAK9769007.1"/>
    <property type="molecule type" value="Genomic_DNA"/>
</dbReference>
<protein>
    <submittedName>
        <fullName evidence="1">Uncharacterized protein</fullName>
    </submittedName>
</protein>
<dbReference type="Proteomes" id="UP001465668">
    <property type="component" value="Unassembled WGS sequence"/>
</dbReference>
<organism evidence="1 2">
    <name type="scientific">Seiridium cardinale</name>
    <dbReference type="NCBI Taxonomy" id="138064"/>
    <lineage>
        <taxon>Eukaryota</taxon>
        <taxon>Fungi</taxon>
        <taxon>Dikarya</taxon>
        <taxon>Ascomycota</taxon>
        <taxon>Pezizomycotina</taxon>
        <taxon>Sordariomycetes</taxon>
        <taxon>Xylariomycetidae</taxon>
        <taxon>Amphisphaeriales</taxon>
        <taxon>Sporocadaceae</taxon>
        <taxon>Seiridium</taxon>
    </lineage>
</organism>
<evidence type="ECO:0000313" key="2">
    <source>
        <dbReference type="Proteomes" id="UP001465668"/>
    </source>
</evidence>
<gene>
    <name evidence="1" type="ORF">SCAR479_02251</name>
</gene>
<accession>A0ABR2X5E9</accession>
<keyword evidence="2" id="KW-1185">Reference proteome</keyword>
<proteinExistence type="predicted"/>